<evidence type="ECO:0000313" key="3">
    <source>
        <dbReference type="Proteomes" id="UP000186218"/>
    </source>
</evidence>
<proteinExistence type="predicted"/>
<dbReference type="AlphaFoldDB" id="A0A1N7H7T0"/>
<protein>
    <submittedName>
        <fullName evidence="2">Uncharacterized protein</fullName>
    </submittedName>
</protein>
<dbReference type="Proteomes" id="UP000186218">
    <property type="component" value="Unassembled WGS sequence"/>
</dbReference>
<organism evidence="2 3">
    <name type="scientific">Williamsia sterculiae</name>
    <dbReference type="NCBI Taxonomy" id="1344003"/>
    <lineage>
        <taxon>Bacteria</taxon>
        <taxon>Bacillati</taxon>
        <taxon>Actinomycetota</taxon>
        <taxon>Actinomycetes</taxon>
        <taxon>Mycobacteriales</taxon>
        <taxon>Nocardiaceae</taxon>
        <taxon>Williamsia</taxon>
    </lineage>
</organism>
<accession>A0A1N7H7T0</accession>
<dbReference type="STRING" id="1344003.SAMN05445060_3660"/>
<gene>
    <name evidence="2" type="ORF">SAMN05445060_3660</name>
</gene>
<name>A0A1N7H7T0_9NOCA</name>
<evidence type="ECO:0000313" key="2">
    <source>
        <dbReference type="EMBL" id="SIS20750.1"/>
    </source>
</evidence>
<sequence>MDDDPPRAGAGADDDRGDLLRGAVLGLIDRIDQVASILVRDGAPGAGPNSDTVPPGRTDIPGRLTVDLVIGEVVDLLTSLIGQLIAILESIEAALDAAMAERAHRTRAGDDSPPPTGFESITVQINPRREPAPHD</sequence>
<feature type="compositionally biased region" description="Basic and acidic residues" evidence="1">
    <location>
        <begin position="101"/>
        <end position="110"/>
    </location>
</feature>
<reference evidence="2 3" key="1">
    <citation type="submission" date="2017-01" db="EMBL/GenBank/DDBJ databases">
        <authorList>
            <person name="Mah S.A."/>
            <person name="Swanson W.J."/>
            <person name="Moy G.W."/>
            <person name="Vacquier V.D."/>
        </authorList>
    </citation>
    <scope>NUCLEOTIDE SEQUENCE [LARGE SCALE GENOMIC DNA]</scope>
    <source>
        <strain evidence="2 3">CPCC 203464</strain>
    </source>
</reference>
<dbReference type="EMBL" id="FTNT01000012">
    <property type="protein sequence ID" value="SIS20750.1"/>
    <property type="molecule type" value="Genomic_DNA"/>
</dbReference>
<feature type="region of interest" description="Disordered" evidence="1">
    <location>
        <begin position="41"/>
        <end position="60"/>
    </location>
</feature>
<keyword evidence="3" id="KW-1185">Reference proteome</keyword>
<evidence type="ECO:0000256" key="1">
    <source>
        <dbReference type="SAM" id="MobiDB-lite"/>
    </source>
</evidence>
<feature type="region of interest" description="Disordered" evidence="1">
    <location>
        <begin position="101"/>
        <end position="135"/>
    </location>
</feature>
<dbReference type="RefSeq" id="WP_076482452.1">
    <property type="nucleotide sequence ID" value="NZ_FTNT01000012.1"/>
</dbReference>